<dbReference type="AlphaFoldDB" id="A0A4Y9LW65"/>
<proteinExistence type="predicted"/>
<dbReference type="Proteomes" id="UP000297966">
    <property type="component" value="Unassembled WGS sequence"/>
</dbReference>
<dbReference type="EMBL" id="SPQT01000009">
    <property type="protein sequence ID" value="TFV47108.1"/>
    <property type="molecule type" value="Genomic_DNA"/>
</dbReference>
<sequence length="130" mass="14677">MNRACKLLLTIALSLPSLTEVKAEELGQDAHRHHPPQDQLLHEKFYSSWHMPDNPVLSCCNSADCYPTEIRYVDGRIYARRREDGKYILIPSQKVERNRDNPDGRNHLCAPPPSASLVDTVYCFALGGAT</sequence>
<organism evidence="1 2">
    <name type="scientific">Bradyrhizobium niftali</name>
    <dbReference type="NCBI Taxonomy" id="2560055"/>
    <lineage>
        <taxon>Bacteria</taxon>
        <taxon>Pseudomonadati</taxon>
        <taxon>Pseudomonadota</taxon>
        <taxon>Alphaproteobacteria</taxon>
        <taxon>Hyphomicrobiales</taxon>
        <taxon>Nitrobacteraceae</taxon>
        <taxon>Bradyrhizobium</taxon>
    </lineage>
</organism>
<gene>
    <name evidence="1" type="ORF">E4K65_17600</name>
</gene>
<dbReference type="OrthoDB" id="8246924at2"/>
<keyword evidence="2" id="KW-1185">Reference proteome</keyword>
<name>A0A4Y9LW65_9BRAD</name>
<evidence type="ECO:0000313" key="2">
    <source>
        <dbReference type="Proteomes" id="UP000297966"/>
    </source>
</evidence>
<evidence type="ECO:0000313" key="1">
    <source>
        <dbReference type="EMBL" id="TFV47108.1"/>
    </source>
</evidence>
<reference evidence="1 2" key="1">
    <citation type="submission" date="2019-03" db="EMBL/GenBank/DDBJ databases">
        <title>Bradyrhizobium diversity isolated from nodules of Chamaecrista fasciculata.</title>
        <authorList>
            <person name="Klepa M.S."/>
            <person name="Urquiaga M.O."/>
            <person name="Hungria M."/>
            <person name="Delamuta J.R."/>
        </authorList>
    </citation>
    <scope>NUCLEOTIDE SEQUENCE [LARGE SCALE GENOMIC DNA]</scope>
    <source>
        <strain evidence="1 2">CNPSo 3448</strain>
    </source>
</reference>
<comment type="caution">
    <text evidence="1">The sequence shown here is derived from an EMBL/GenBank/DDBJ whole genome shotgun (WGS) entry which is preliminary data.</text>
</comment>
<accession>A0A4Y9LW65</accession>
<protein>
    <submittedName>
        <fullName evidence="1">Uncharacterized protein</fullName>
    </submittedName>
</protein>